<gene>
    <name evidence="5" type="primary">LOC110988891</name>
</gene>
<keyword evidence="1" id="KW-0479">Metal-binding</keyword>
<evidence type="ECO:0000256" key="1">
    <source>
        <dbReference type="PROSITE-ProRule" id="PRU00453"/>
    </source>
</evidence>
<sequence>MAARYGESTTREPSEITAAKTEAIRVCELCLKEPSKYKCPRCGVLYCSLSCYRGGKHSDCSQTFYKDNFMEIMKNEKKSEDDHRRMLEILHRVDAEYKPLFDDGAEIEEDEEDSETAEMLEERIAGLDLDKDTDLIWEQLTEKERRDFESMLHAGHLGNLVPLWKAWWEEHDQNLVKEVGIEPLTPTPLQSTPAPEKLKEPSYADEIEVDLEKMAADFGLNYKEEEKTNQNISELSISCPCPSILKKIPKLSELLRNKKPSESVMYNLLNILYSYACVVRLYNGAHRDLPLPVAQNLLELSSTLSDNVNYSGTEESLASAIHNALKSLSTSNVFSTSILQDVIHILLGAAHDAPISYVHAALSDLHRLFGAAKKQLAKDTKHLTSSADPENSNSSKENKPQLQKTCFSCQKKVEFFLAWVAENQDKPRILFLEVDSIYRSRRLLDEQHSATKFALEKQWGGTKPPPKPKHRLIEELS</sequence>
<organism evidence="4 5">
    <name type="scientific">Acanthaster planci</name>
    <name type="common">Crown-of-thorns starfish</name>
    <dbReference type="NCBI Taxonomy" id="133434"/>
    <lineage>
        <taxon>Eukaryota</taxon>
        <taxon>Metazoa</taxon>
        <taxon>Echinodermata</taxon>
        <taxon>Eleutherozoa</taxon>
        <taxon>Asterozoa</taxon>
        <taxon>Asteroidea</taxon>
        <taxon>Valvatacea</taxon>
        <taxon>Valvatida</taxon>
        <taxon>Acanthasteridae</taxon>
        <taxon>Acanthaster</taxon>
    </lineage>
</organism>
<dbReference type="Pfam" id="PF04438">
    <property type="entry name" value="zf-HIT"/>
    <property type="match status" value="1"/>
</dbReference>
<name>A0A8B7ZY87_ACAPL</name>
<dbReference type="RefSeq" id="XP_022108526.1">
    <property type="nucleotide sequence ID" value="XM_022252834.1"/>
</dbReference>
<dbReference type="PROSITE" id="PS51083">
    <property type="entry name" value="ZF_HIT"/>
    <property type="match status" value="1"/>
</dbReference>
<dbReference type="OMA" id="LMPDYKP"/>
<dbReference type="CDD" id="cd23024">
    <property type="entry name" value="zf-HIT_ZNHIT2-3"/>
    <property type="match status" value="1"/>
</dbReference>
<dbReference type="GeneID" id="110988891"/>
<dbReference type="AlphaFoldDB" id="A0A8B7ZY87"/>
<keyword evidence="1" id="KW-0863">Zinc-finger</keyword>
<reference evidence="5" key="1">
    <citation type="submission" date="2025-08" db="UniProtKB">
        <authorList>
            <consortium name="RefSeq"/>
        </authorList>
    </citation>
    <scope>IDENTIFICATION</scope>
</reference>
<keyword evidence="1" id="KW-0862">Zinc</keyword>
<dbReference type="KEGG" id="aplc:110988891"/>
<evidence type="ECO:0000259" key="3">
    <source>
        <dbReference type="PROSITE" id="PS51083"/>
    </source>
</evidence>
<evidence type="ECO:0000313" key="4">
    <source>
        <dbReference type="Proteomes" id="UP000694845"/>
    </source>
</evidence>
<dbReference type="PANTHER" id="PTHR15555:SF0">
    <property type="entry name" value="ZINC FINGER HIT DOMAIN-CONTAINING PROTEIN 2"/>
    <property type="match status" value="1"/>
</dbReference>
<evidence type="ECO:0000313" key="5">
    <source>
        <dbReference type="RefSeq" id="XP_022108526.1"/>
    </source>
</evidence>
<feature type="compositionally biased region" description="Polar residues" evidence="2">
    <location>
        <begin position="383"/>
        <end position="401"/>
    </location>
</feature>
<feature type="region of interest" description="Disordered" evidence="2">
    <location>
        <begin position="455"/>
        <end position="477"/>
    </location>
</feature>
<dbReference type="InterPro" id="IPR039646">
    <property type="entry name" value="ZNHIT2"/>
</dbReference>
<accession>A0A8B7ZY87</accession>
<dbReference type="PANTHER" id="PTHR15555">
    <property type="entry name" value="ZINC FINGER HIT DOMAIN CONTAINING PROTEIN 2 PROTEIN FON -RELATED"/>
    <property type="match status" value="1"/>
</dbReference>
<proteinExistence type="predicted"/>
<dbReference type="Proteomes" id="UP000694845">
    <property type="component" value="Unplaced"/>
</dbReference>
<protein>
    <submittedName>
        <fullName evidence="5">Zinc finger HIT domain-containing protein 2-like isoform X1</fullName>
    </submittedName>
</protein>
<keyword evidence="4" id="KW-1185">Reference proteome</keyword>
<dbReference type="GO" id="GO:0008270">
    <property type="term" value="F:zinc ion binding"/>
    <property type="evidence" value="ECO:0007669"/>
    <property type="project" value="UniProtKB-UniRule"/>
</dbReference>
<dbReference type="CTD" id="741"/>
<feature type="region of interest" description="Disordered" evidence="2">
    <location>
        <begin position="380"/>
        <end position="401"/>
    </location>
</feature>
<dbReference type="InterPro" id="IPR007529">
    <property type="entry name" value="Znf_HIT"/>
</dbReference>
<evidence type="ECO:0000256" key="2">
    <source>
        <dbReference type="SAM" id="MobiDB-lite"/>
    </source>
</evidence>
<dbReference type="Gene3D" id="3.30.60.190">
    <property type="match status" value="1"/>
</dbReference>
<feature type="domain" description="HIT-type" evidence="3">
    <location>
        <begin position="27"/>
        <end position="60"/>
    </location>
</feature>
<dbReference type="SUPFAM" id="SSF144232">
    <property type="entry name" value="HIT/MYND zinc finger-like"/>
    <property type="match status" value="1"/>
</dbReference>
<dbReference type="OrthoDB" id="10005492at2759"/>